<dbReference type="AlphaFoldDB" id="Q2HVT9"/>
<dbReference type="eggNOG" id="ENOG502S4CS">
    <property type="taxonomic scope" value="Eukaryota"/>
</dbReference>
<evidence type="ECO:0000313" key="6">
    <source>
        <dbReference type="Proteomes" id="UP000002051"/>
    </source>
</evidence>
<feature type="transmembrane region" description="Helical" evidence="1">
    <location>
        <begin position="90"/>
        <end position="115"/>
    </location>
</feature>
<dbReference type="PANTHER" id="PTHR34658">
    <property type="entry name" value="OS01G0151800 PROTEIN"/>
    <property type="match status" value="1"/>
</dbReference>
<organism evidence="2">
    <name type="scientific">Medicago truncatula</name>
    <name type="common">Barrel medic</name>
    <name type="synonym">Medicago tribuloides</name>
    <dbReference type="NCBI Taxonomy" id="3880"/>
    <lineage>
        <taxon>Eukaryota</taxon>
        <taxon>Viridiplantae</taxon>
        <taxon>Streptophyta</taxon>
        <taxon>Embryophyta</taxon>
        <taxon>Tracheophyta</taxon>
        <taxon>Spermatophyta</taxon>
        <taxon>Magnoliopsida</taxon>
        <taxon>eudicotyledons</taxon>
        <taxon>Gunneridae</taxon>
        <taxon>Pentapetalae</taxon>
        <taxon>rosids</taxon>
        <taxon>fabids</taxon>
        <taxon>Fabales</taxon>
        <taxon>Fabaceae</taxon>
        <taxon>Papilionoideae</taxon>
        <taxon>50 kb inversion clade</taxon>
        <taxon>NPAAA clade</taxon>
        <taxon>Hologalegina</taxon>
        <taxon>IRL clade</taxon>
        <taxon>Trifolieae</taxon>
        <taxon>Medicago</taxon>
    </lineage>
</organism>
<reference evidence="3 6" key="5">
    <citation type="journal article" date="2014" name="BMC Genomics">
        <title>An improved genome release (version Mt4.0) for the model legume Medicago truncatula.</title>
        <authorList>
            <person name="Tang H."/>
            <person name="Krishnakumar V."/>
            <person name="Bidwell S."/>
            <person name="Rosen B."/>
            <person name="Chan A."/>
            <person name="Zhou S."/>
            <person name="Gentzbittel L."/>
            <person name="Childs K.L."/>
            <person name="Yandell M."/>
            <person name="Gundlach H."/>
            <person name="Mayer K.F."/>
            <person name="Schwartz D.C."/>
            <person name="Town C.D."/>
        </authorList>
    </citation>
    <scope>GENOME REANNOTATION</scope>
    <source>
        <strain evidence="5 6">cv. Jemalong A17</strain>
    </source>
</reference>
<evidence type="ECO:0000313" key="5">
    <source>
        <dbReference type="EnsemblPlants" id="AES81718"/>
    </source>
</evidence>
<keyword evidence="1" id="KW-0472">Membrane</keyword>
<proteinExistence type="evidence at transcript level"/>
<dbReference type="STRING" id="3880.Q2HVT9"/>
<reference evidence="5" key="6">
    <citation type="submission" date="2015-04" db="UniProtKB">
        <authorList>
            <consortium name="EnsemblPlants"/>
        </authorList>
    </citation>
    <scope>IDENTIFICATION</scope>
    <source>
        <strain evidence="5">cv. Jemalong A17</strain>
    </source>
</reference>
<name>Q2HVT9_MEDTR</name>
<accession>Q2HVT9</accession>
<reference evidence="2" key="2">
    <citation type="submission" date="2007-03" db="EMBL/GenBank/DDBJ databases">
        <authorList>
            <consortium name="The International Medicago Genome Annotation Group"/>
        </authorList>
    </citation>
    <scope>NUCLEOTIDE SEQUENCE</scope>
</reference>
<sequence length="117" mass="12694">MSLWLSNFFRLHFTTPWPILTYATTWIALLTLTVAVASIAPQVTFVSAISPSSSFSQKCRNDGLIRMPLDVPGEILCFPSHLFVKSKLDLIVPPIFAALIVAASTCVVRAVGLFVGA</sequence>
<dbReference type="EnsemblPlants" id="AES81718">
    <property type="protein sequence ID" value="AES81718"/>
    <property type="gene ID" value="MTR_7g099860"/>
</dbReference>
<keyword evidence="1 3" id="KW-0812">Transmembrane</keyword>
<dbReference type="PANTHER" id="PTHR34658:SF2">
    <property type="entry name" value="OS01G0151800 PROTEIN"/>
    <property type="match status" value="1"/>
</dbReference>
<reference evidence="3 6" key="3">
    <citation type="journal article" date="2011" name="Nature">
        <title>The Medicago genome provides insight into the evolution of rhizobial symbioses.</title>
        <authorList>
            <person name="Young N.D."/>
            <person name="Debelle F."/>
            <person name="Oldroyd G.E."/>
            <person name="Geurts R."/>
            <person name="Cannon S.B."/>
            <person name="Udvardi M.K."/>
            <person name="Benedito V.A."/>
            <person name="Mayer K.F."/>
            <person name="Gouzy J."/>
            <person name="Schoof H."/>
            <person name="Van de Peer Y."/>
            <person name="Proost S."/>
            <person name="Cook D.R."/>
            <person name="Meyers B.C."/>
            <person name="Spannagl M."/>
            <person name="Cheung F."/>
            <person name="De Mita S."/>
            <person name="Krishnakumar V."/>
            <person name="Gundlach H."/>
            <person name="Zhou S."/>
            <person name="Mudge J."/>
            <person name="Bharti A.K."/>
            <person name="Murray J.D."/>
            <person name="Naoumkina M.A."/>
            <person name="Rosen B."/>
            <person name="Silverstein K.A."/>
            <person name="Tang H."/>
            <person name="Rombauts S."/>
            <person name="Zhao P.X."/>
            <person name="Zhou P."/>
            <person name="Barbe V."/>
            <person name="Bardou P."/>
            <person name="Bechner M."/>
            <person name="Bellec A."/>
            <person name="Berger A."/>
            <person name="Berges H."/>
            <person name="Bidwell S."/>
            <person name="Bisseling T."/>
            <person name="Choisne N."/>
            <person name="Couloux A."/>
            <person name="Denny R."/>
            <person name="Deshpande S."/>
            <person name="Dai X."/>
            <person name="Doyle J.J."/>
            <person name="Dudez A.M."/>
            <person name="Farmer A.D."/>
            <person name="Fouteau S."/>
            <person name="Franken C."/>
            <person name="Gibelin C."/>
            <person name="Gish J."/>
            <person name="Goldstein S."/>
            <person name="Gonzalez A.J."/>
            <person name="Green P.J."/>
            <person name="Hallab A."/>
            <person name="Hartog M."/>
            <person name="Hua A."/>
            <person name="Humphray S.J."/>
            <person name="Jeong D.H."/>
            <person name="Jing Y."/>
            <person name="Jocker A."/>
            <person name="Kenton S.M."/>
            <person name="Kim D.J."/>
            <person name="Klee K."/>
            <person name="Lai H."/>
            <person name="Lang C."/>
            <person name="Lin S."/>
            <person name="Macmil S.L."/>
            <person name="Magdelenat G."/>
            <person name="Matthews L."/>
            <person name="McCorrison J."/>
            <person name="Monaghan E.L."/>
            <person name="Mun J.H."/>
            <person name="Najar F.Z."/>
            <person name="Nicholson C."/>
            <person name="Noirot C."/>
            <person name="O'Bleness M."/>
            <person name="Paule C.R."/>
            <person name="Poulain J."/>
            <person name="Prion F."/>
            <person name="Qin B."/>
            <person name="Qu C."/>
            <person name="Retzel E.F."/>
            <person name="Riddle C."/>
            <person name="Sallet E."/>
            <person name="Samain S."/>
            <person name="Samson N."/>
            <person name="Sanders I."/>
            <person name="Saurat O."/>
            <person name="Scarpelli C."/>
            <person name="Schiex T."/>
            <person name="Segurens B."/>
            <person name="Severin A.J."/>
            <person name="Sherrier D.J."/>
            <person name="Shi R."/>
            <person name="Sims S."/>
            <person name="Singer S.R."/>
            <person name="Sinharoy S."/>
            <person name="Sterck L."/>
            <person name="Viollet A."/>
            <person name="Wang B.B."/>
            <person name="Wang K."/>
            <person name="Wang M."/>
            <person name="Wang X."/>
            <person name="Warfsmann J."/>
            <person name="Weissenbach J."/>
            <person name="White D.D."/>
            <person name="White J.D."/>
            <person name="Wiley G.B."/>
            <person name="Wincker P."/>
            <person name="Xing Y."/>
            <person name="Yang L."/>
            <person name="Yao Z."/>
            <person name="Ying F."/>
            <person name="Zhai J."/>
            <person name="Zhou L."/>
            <person name="Zuber A."/>
            <person name="Denarie J."/>
            <person name="Dixon R.A."/>
            <person name="May G.D."/>
            <person name="Schwartz D.C."/>
            <person name="Rogers J."/>
            <person name="Quetier F."/>
            <person name="Town C.D."/>
            <person name="Roe B.A."/>
        </authorList>
    </citation>
    <scope>NUCLEOTIDE SEQUENCE [LARGE SCALE GENOMIC DNA]</scope>
    <source>
        <strain evidence="3">A17</strain>
        <strain evidence="5 6">cv. Jemalong A17</strain>
    </source>
</reference>
<gene>
    <name evidence="5" type="primary">11420946</name>
    <name evidence="3" type="ordered locus">MTR_7g099860</name>
    <name evidence="2" type="ORF">MtrDRAFT_AC148343g14v2</name>
</gene>
<evidence type="ECO:0000313" key="2">
    <source>
        <dbReference type="EMBL" id="ABD32198.1"/>
    </source>
</evidence>
<keyword evidence="1" id="KW-1133">Transmembrane helix</keyword>
<evidence type="ECO:0000313" key="4">
    <source>
        <dbReference type="EMBL" id="AFK43371.1"/>
    </source>
</evidence>
<feature type="transmembrane region" description="Helical" evidence="1">
    <location>
        <begin position="20"/>
        <end position="40"/>
    </location>
</feature>
<dbReference type="EMBL" id="BT143577">
    <property type="protein sequence ID" value="AFK43371.1"/>
    <property type="molecule type" value="mRNA"/>
</dbReference>
<protein>
    <submittedName>
        <fullName evidence="3">Transmembrane protein, putative</fullName>
    </submittedName>
</protein>
<dbReference type="OrthoDB" id="1921102at2759"/>
<dbReference type="EMBL" id="AC148343">
    <property type="protein sequence ID" value="ABD32198.1"/>
    <property type="molecule type" value="Genomic_DNA"/>
</dbReference>
<dbReference type="HOGENOM" id="CLU_125181_0_0_1"/>
<reference evidence="4" key="4">
    <citation type="submission" date="2012-05" db="EMBL/GenBank/DDBJ databases">
        <authorList>
            <person name="Krishnakumar V."/>
            <person name="Cheung F."/>
            <person name="Xiao Y."/>
            <person name="Chan A."/>
            <person name="Moskal W.A."/>
            <person name="Town C.D."/>
        </authorList>
    </citation>
    <scope>NUCLEOTIDE SEQUENCE</scope>
</reference>
<dbReference type="KEGG" id="mtr:11420946"/>
<keyword evidence="6" id="KW-1185">Reference proteome</keyword>
<dbReference type="EMBL" id="CM001223">
    <property type="protein sequence ID" value="AES81718.1"/>
    <property type="molecule type" value="Genomic_DNA"/>
</dbReference>
<reference evidence="2" key="1">
    <citation type="submission" date="2004-04" db="EMBL/GenBank/DDBJ databases">
        <authorList>
            <person name="Town C.D."/>
        </authorList>
    </citation>
    <scope>NUCLEOTIDE SEQUENCE</scope>
</reference>
<dbReference type="Proteomes" id="UP000002051">
    <property type="component" value="Unassembled WGS sequence"/>
</dbReference>
<evidence type="ECO:0000313" key="3">
    <source>
        <dbReference type="EMBL" id="AES81718.1"/>
    </source>
</evidence>
<dbReference type="PaxDb" id="3880-AES81718"/>
<dbReference type="OMA" id="DGPPWDV"/>
<evidence type="ECO:0000256" key="1">
    <source>
        <dbReference type="SAM" id="Phobius"/>
    </source>
</evidence>